<protein>
    <submittedName>
        <fullName evidence="2">Uncharacterized protein</fullName>
    </submittedName>
</protein>
<sequence length="165" mass="18643">MGNESARDSGVTWWWGKAYNDESEKKKYKKTRMERKIEGKKKEGQKVNVALVDGSLVDPKAPLDKKKGRYFGLIPVGVVGNTSKHTTLPWRELSPEKKVLLHCSTYRGRQTAVMPKGRVASTSSVESRGTFPTPGLDVPRVTRQGYSTSPIFGETWRRFKKLTTR</sequence>
<name>A0A7R9EDQ0_9NEOP</name>
<reference evidence="2" key="1">
    <citation type="submission" date="2020-11" db="EMBL/GenBank/DDBJ databases">
        <authorList>
            <person name="Tran Van P."/>
        </authorList>
    </citation>
    <scope>NUCLEOTIDE SEQUENCE</scope>
</reference>
<organism evidence="2">
    <name type="scientific">Timema monikensis</name>
    <dbReference type="NCBI Taxonomy" id="170555"/>
    <lineage>
        <taxon>Eukaryota</taxon>
        <taxon>Metazoa</taxon>
        <taxon>Ecdysozoa</taxon>
        <taxon>Arthropoda</taxon>
        <taxon>Hexapoda</taxon>
        <taxon>Insecta</taxon>
        <taxon>Pterygota</taxon>
        <taxon>Neoptera</taxon>
        <taxon>Polyneoptera</taxon>
        <taxon>Phasmatodea</taxon>
        <taxon>Timematodea</taxon>
        <taxon>Timematoidea</taxon>
        <taxon>Timematidae</taxon>
        <taxon>Timema</taxon>
    </lineage>
</organism>
<evidence type="ECO:0000313" key="2">
    <source>
        <dbReference type="EMBL" id="CAD7431233.1"/>
    </source>
</evidence>
<dbReference type="EMBL" id="OB794867">
    <property type="protein sequence ID" value="CAD7431233.1"/>
    <property type="molecule type" value="Genomic_DNA"/>
</dbReference>
<accession>A0A7R9EDQ0</accession>
<gene>
    <name evidence="2" type="ORF">TMSB3V08_LOCUS7974</name>
</gene>
<proteinExistence type="predicted"/>
<evidence type="ECO:0000256" key="1">
    <source>
        <dbReference type="SAM" id="MobiDB-lite"/>
    </source>
</evidence>
<dbReference type="AlphaFoldDB" id="A0A7R9EDQ0"/>
<feature type="region of interest" description="Disordered" evidence="1">
    <location>
        <begin position="118"/>
        <end position="137"/>
    </location>
</feature>